<name>A0A6L6Q4W0_9BURK</name>
<proteinExistence type="predicted"/>
<dbReference type="PANTHER" id="PTHR41386">
    <property type="entry name" value="INTEGRAL MEMBRANE PROTEIN-RELATED"/>
    <property type="match status" value="1"/>
</dbReference>
<reference evidence="2 3" key="1">
    <citation type="submission" date="2019-11" db="EMBL/GenBank/DDBJ databases">
        <title>Type strains purchased from KCTC, JCM and DSMZ.</title>
        <authorList>
            <person name="Lu H."/>
        </authorList>
    </citation>
    <scope>NUCLEOTIDE SEQUENCE [LARGE SCALE GENOMIC DNA]</scope>
    <source>
        <strain evidence="2 3">KCTC 42409</strain>
    </source>
</reference>
<dbReference type="EMBL" id="WNLA01000016">
    <property type="protein sequence ID" value="MTW04556.1"/>
    <property type="molecule type" value="Genomic_DNA"/>
</dbReference>
<dbReference type="Pfam" id="PF06210">
    <property type="entry name" value="DUF1003"/>
    <property type="match status" value="1"/>
</dbReference>
<evidence type="ECO:0000313" key="2">
    <source>
        <dbReference type="EMBL" id="MTW04556.1"/>
    </source>
</evidence>
<accession>A0A6L6Q4W0</accession>
<dbReference type="AlphaFoldDB" id="A0A6L6Q4W0"/>
<dbReference type="PANTHER" id="PTHR41386:SF1">
    <property type="entry name" value="MEMBRANE PROTEIN"/>
    <property type="match status" value="1"/>
</dbReference>
<evidence type="ECO:0000313" key="3">
    <source>
        <dbReference type="Proteomes" id="UP000484015"/>
    </source>
</evidence>
<feature type="transmembrane region" description="Helical" evidence="1">
    <location>
        <begin position="97"/>
        <end position="119"/>
    </location>
</feature>
<dbReference type="RefSeq" id="WP_155440912.1">
    <property type="nucleotide sequence ID" value="NZ_WNLA01000016.1"/>
</dbReference>
<protein>
    <submittedName>
        <fullName evidence="2">DUF1003 domain-containing protein</fullName>
    </submittedName>
</protein>
<evidence type="ECO:0000256" key="1">
    <source>
        <dbReference type="SAM" id="Phobius"/>
    </source>
</evidence>
<keyword evidence="1" id="KW-0472">Membrane</keyword>
<gene>
    <name evidence="2" type="ORF">GM668_21015</name>
</gene>
<keyword evidence="1" id="KW-0812">Transmembrane</keyword>
<dbReference type="InterPro" id="IPR010406">
    <property type="entry name" value="DUF1003"/>
</dbReference>
<keyword evidence="1" id="KW-1133">Transmembrane helix</keyword>
<dbReference type="OrthoDB" id="9795736at2"/>
<sequence>MKNHEDLSRELLGVPYESLDELSQHVLRRTAGRRHIARNTVRAQEEQLSLGERAADAVARFGGSWAFIAVFSTVMVGWTAVNSFLLTRIGQQPFDPFPYILLNLMLSMLAAVQAPVLLMSQNRQGQKDRDNAEHDYEVNLKAELEIMLLHQKIDVLREKQWAELVSMQHDQLELLRRLAQQGPAA</sequence>
<comment type="caution">
    <text evidence="2">The sequence shown here is derived from an EMBL/GenBank/DDBJ whole genome shotgun (WGS) entry which is preliminary data.</text>
</comment>
<organism evidence="2 3">
    <name type="scientific">Pseudoduganella ginsengisoli</name>
    <dbReference type="NCBI Taxonomy" id="1462440"/>
    <lineage>
        <taxon>Bacteria</taxon>
        <taxon>Pseudomonadati</taxon>
        <taxon>Pseudomonadota</taxon>
        <taxon>Betaproteobacteria</taxon>
        <taxon>Burkholderiales</taxon>
        <taxon>Oxalobacteraceae</taxon>
        <taxon>Telluria group</taxon>
        <taxon>Pseudoduganella</taxon>
    </lineage>
</organism>
<feature type="transmembrane region" description="Helical" evidence="1">
    <location>
        <begin position="65"/>
        <end position="85"/>
    </location>
</feature>
<dbReference type="Proteomes" id="UP000484015">
    <property type="component" value="Unassembled WGS sequence"/>
</dbReference>
<keyword evidence="3" id="KW-1185">Reference proteome</keyword>